<dbReference type="GO" id="GO:0009908">
    <property type="term" value="P:flower development"/>
    <property type="evidence" value="ECO:0007669"/>
    <property type="project" value="UniProtKB-KW"/>
</dbReference>
<dbReference type="EnsemblPlants" id="AUR62000917-RA">
    <property type="protein sequence ID" value="AUR62000917-RA:cds"/>
    <property type="gene ID" value="AUR62000917"/>
</dbReference>
<evidence type="ECO:0000256" key="5">
    <source>
        <dbReference type="SAM" id="Coils"/>
    </source>
</evidence>
<evidence type="ECO:0000256" key="1">
    <source>
        <dbReference type="ARBA" id="ARBA00008956"/>
    </source>
</evidence>
<dbReference type="Proteomes" id="UP000596660">
    <property type="component" value="Unplaced"/>
</dbReference>
<organism evidence="7 8">
    <name type="scientific">Chenopodium quinoa</name>
    <name type="common">Quinoa</name>
    <dbReference type="NCBI Taxonomy" id="63459"/>
    <lineage>
        <taxon>Eukaryota</taxon>
        <taxon>Viridiplantae</taxon>
        <taxon>Streptophyta</taxon>
        <taxon>Embryophyta</taxon>
        <taxon>Tracheophyta</taxon>
        <taxon>Spermatophyta</taxon>
        <taxon>Magnoliopsida</taxon>
        <taxon>eudicotyledons</taxon>
        <taxon>Gunneridae</taxon>
        <taxon>Pentapetalae</taxon>
        <taxon>Caryophyllales</taxon>
        <taxon>Chenopodiaceae</taxon>
        <taxon>Chenopodioideae</taxon>
        <taxon>Atripliceae</taxon>
        <taxon>Chenopodium</taxon>
    </lineage>
</organism>
<keyword evidence="8" id="KW-1185">Reference proteome</keyword>
<evidence type="ECO:0000256" key="2">
    <source>
        <dbReference type="ARBA" id="ARBA00022473"/>
    </source>
</evidence>
<protein>
    <recommendedName>
        <fullName evidence="9">FRIGIDA-like protein</fullName>
    </recommendedName>
</protein>
<feature type="region of interest" description="Disordered" evidence="6">
    <location>
        <begin position="1046"/>
        <end position="1090"/>
    </location>
</feature>
<keyword evidence="4" id="KW-0287">Flowering</keyword>
<dbReference type="GO" id="GO:0030154">
    <property type="term" value="P:cell differentiation"/>
    <property type="evidence" value="ECO:0007669"/>
    <property type="project" value="UniProtKB-KW"/>
</dbReference>
<reference evidence="7" key="2">
    <citation type="submission" date="2021-03" db="UniProtKB">
        <authorList>
            <consortium name="EnsemblPlants"/>
        </authorList>
    </citation>
    <scope>IDENTIFICATION</scope>
</reference>
<dbReference type="PANTHER" id="PTHR31791">
    <property type="entry name" value="FRIGIDA-LIKE PROTEIN 3-RELATED"/>
    <property type="match status" value="1"/>
</dbReference>
<accession>A0A803KPG1</accession>
<dbReference type="InterPro" id="IPR012474">
    <property type="entry name" value="Frigida"/>
</dbReference>
<keyword evidence="2" id="KW-0217">Developmental protein</keyword>
<evidence type="ECO:0008006" key="9">
    <source>
        <dbReference type="Google" id="ProtNLM"/>
    </source>
</evidence>
<dbReference type="Gramene" id="AUR62000917-RA">
    <property type="protein sequence ID" value="AUR62000917-RA:cds"/>
    <property type="gene ID" value="AUR62000917"/>
</dbReference>
<evidence type="ECO:0000256" key="4">
    <source>
        <dbReference type="ARBA" id="ARBA00023089"/>
    </source>
</evidence>
<dbReference type="PANTHER" id="PTHR31791:SF47">
    <property type="entry name" value="INACTIVE FRIGIDA-LIKE PROTEIN 2"/>
    <property type="match status" value="1"/>
</dbReference>
<evidence type="ECO:0000256" key="6">
    <source>
        <dbReference type="SAM" id="MobiDB-lite"/>
    </source>
</evidence>
<evidence type="ECO:0000313" key="7">
    <source>
        <dbReference type="EnsemblPlants" id="AUR62000917-RA:cds"/>
    </source>
</evidence>
<dbReference type="Pfam" id="PF07899">
    <property type="entry name" value="Frigida"/>
    <property type="match status" value="2"/>
</dbReference>
<comment type="similarity">
    <text evidence="1">Belongs to the Frigida family.</text>
</comment>
<evidence type="ECO:0000256" key="3">
    <source>
        <dbReference type="ARBA" id="ARBA00022782"/>
    </source>
</evidence>
<dbReference type="AlphaFoldDB" id="A0A803KPG1"/>
<sequence length="1090" mass="121248">MIEHTEEIKLKDKQISEKCGELELKEKHIHESLISLDSKVEHINKRCEELSLREKLISDRSKALDLKEKKIYEQSQALEVKEKEISRHAKAEELGERQRDVHIKALVLKGKKISKCFQEQECKKNEINDPCTKLELKREQLSETSGMKKKSEQNSSLGFGEGLQSLTLKQCVTDGKALQMFLNDRVDEHRFMEEEIRDALRLSSEPGRLVLAACVGFFSPHLKNGDVMYETSAVRSSCVLLLEQLMILKHKVDEGLKKNAKKVFFLWKEKMREDGESRIVVLSFLLLIVAYGLSSIVDKDELQRLYEIVDQDRIAPRLHQELDLFKANEGSNMATAPLELTTGQQQTDKLQGTDTVASSSINHCSVIHSLCHRMDAKGLRLYIREHLIEQIISPEKILGALRYAPDPAKLLLNVVQIFNQPKATPVEKANCIFLLEQLMKLLKQQPSINSLGQVEQLVKPPSKFTLGLRKQAKQFAYIWKQTLAKKGYKLLEVYGFLQFLATYEIASLFNEDELFRLFKKCYGGHLVFRPEQNPYLCRTLGLEKRISGLIKSLVKEDRRLQAVKYICTFMMESYFPLAPLLKDHLKFTKEKSVKFRKERNNSHAAKIESARFEMRHLQDVLKYINDFALESEFTDVSLELRIEELEKQIAELNTSTTEVEQMVTTEEGLKDDISVNLEVDMVKIGSTKLRKKGKMNLLHPADTADTSSELFSGKKRTSSPSPSFVLPQEKRLKAGAFESPVLPNRQWPQPGPCTSGHQAHVKPDELPVSHPVTLPAVYVSSTQSGFPDNSYGASATPTPYRETQQITPTAGICPGGIDVQLKTTTAGAEQKLANERKEDLKNTFSANIEKNIVENNSTQSVKKAEKILSPAFSEIVAESCGEKYFSIPSSSSVLPQQAKHLRPQTLESPNPPPNYPITSMNPPLPSLQPSGQHRPYTFGHVAHDGPNGLTALHPGQMPTVNGPSAHFGGPSGGSYGVTPYWGTGEFKPTGGICPSGTPVPQPAGGIGLGSTPTPGQWPSACIGPGSTPGQYRPTAGIGPGSIPGQFRPTAGSYPDGPPAPRQFWPTVGISSGSIPAPGYFDGSQVPPYRP</sequence>
<keyword evidence="5" id="KW-0175">Coiled coil</keyword>
<feature type="coiled-coil region" evidence="5">
    <location>
        <begin position="635"/>
        <end position="662"/>
    </location>
</feature>
<proteinExistence type="inferred from homology"/>
<evidence type="ECO:0000313" key="8">
    <source>
        <dbReference type="Proteomes" id="UP000596660"/>
    </source>
</evidence>
<keyword evidence="3" id="KW-0221">Differentiation</keyword>
<feature type="region of interest" description="Disordered" evidence="6">
    <location>
        <begin position="705"/>
        <end position="725"/>
    </location>
</feature>
<name>A0A803KPG1_CHEQI</name>
<dbReference type="OMA" id="GLHWTGN"/>
<reference evidence="7" key="1">
    <citation type="journal article" date="2017" name="Nature">
        <title>The genome of Chenopodium quinoa.</title>
        <authorList>
            <person name="Jarvis D.E."/>
            <person name="Ho Y.S."/>
            <person name="Lightfoot D.J."/>
            <person name="Schmoeckel S.M."/>
            <person name="Li B."/>
            <person name="Borm T.J.A."/>
            <person name="Ohyanagi H."/>
            <person name="Mineta K."/>
            <person name="Michell C.T."/>
            <person name="Saber N."/>
            <person name="Kharbatia N.M."/>
            <person name="Rupper R.R."/>
            <person name="Sharp A.R."/>
            <person name="Dally N."/>
            <person name="Boughton B.A."/>
            <person name="Woo Y.H."/>
            <person name="Gao G."/>
            <person name="Schijlen E.G.W.M."/>
            <person name="Guo X."/>
            <person name="Momin A.A."/>
            <person name="Negrao S."/>
            <person name="Al-Babili S."/>
            <person name="Gehring C."/>
            <person name="Roessner U."/>
            <person name="Jung C."/>
            <person name="Murphy K."/>
            <person name="Arold S.T."/>
            <person name="Gojobori T."/>
            <person name="van der Linden C.G."/>
            <person name="van Loo E.N."/>
            <person name="Jellen E.N."/>
            <person name="Maughan P.J."/>
            <person name="Tester M."/>
        </authorList>
    </citation>
    <scope>NUCLEOTIDE SEQUENCE [LARGE SCALE GENOMIC DNA]</scope>
    <source>
        <strain evidence="7">cv. PI 614886</strain>
    </source>
</reference>